<evidence type="ECO:0000256" key="10">
    <source>
        <dbReference type="ARBA" id="ARBA00048798"/>
    </source>
</evidence>
<comment type="pathway">
    <text evidence="2">Amino-acid biosynthesis; L-isoleucine biosynthesis; L-isoleucine from 2-oxobutanoate: step 4/4.</text>
</comment>
<keyword evidence="8" id="KW-0028">Amino-acid biosynthesis</keyword>
<evidence type="ECO:0000256" key="9">
    <source>
        <dbReference type="ARBA" id="ARBA00048212"/>
    </source>
</evidence>
<dbReference type="InterPro" id="IPR043131">
    <property type="entry name" value="BCAT-like_N"/>
</dbReference>
<protein>
    <recommendedName>
        <fullName evidence="7">Probable branched-chain-amino-acid aminotransferase</fullName>
        <ecNumber evidence="6">2.6.1.42</ecNumber>
    </recommendedName>
</protein>
<keyword evidence="12" id="KW-0032">Aminotransferase</keyword>
<dbReference type="InterPro" id="IPR001544">
    <property type="entry name" value="Aminotrans_IV"/>
</dbReference>
<evidence type="ECO:0000256" key="11">
    <source>
        <dbReference type="ARBA" id="ARBA00049229"/>
    </source>
</evidence>
<evidence type="ECO:0000256" key="1">
    <source>
        <dbReference type="ARBA" id="ARBA00003109"/>
    </source>
</evidence>
<evidence type="ECO:0000313" key="12">
    <source>
        <dbReference type="EMBL" id="MFC2924581.1"/>
    </source>
</evidence>
<keyword evidence="12" id="KW-0808">Transferase</keyword>
<comment type="catalytic activity">
    <reaction evidence="10">
        <text>L-isoleucine + 2-oxoglutarate = (S)-3-methyl-2-oxopentanoate + L-glutamate</text>
        <dbReference type="Rhea" id="RHEA:24801"/>
        <dbReference type="ChEBI" id="CHEBI:16810"/>
        <dbReference type="ChEBI" id="CHEBI:29985"/>
        <dbReference type="ChEBI" id="CHEBI:35146"/>
        <dbReference type="ChEBI" id="CHEBI:58045"/>
        <dbReference type="EC" id="2.6.1.42"/>
    </reaction>
</comment>
<proteinExistence type="inferred from homology"/>
<evidence type="ECO:0000313" key="13">
    <source>
        <dbReference type="Proteomes" id="UP001595379"/>
    </source>
</evidence>
<dbReference type="Gene3D" id="3.20.10.10">
    <property type="entry name" value="D-amino Acid Aminotransferase, subunit A, domain 2"/>
    <property type="match status" value="1"/>
</dbReference>
<evidence type="ECO:0000256" key="5">
    <source>
        <dbReference type="ARBA" id="ARBA00009320"/>
    </source>
</evidence>
<dbReference type="InterPro" id="IPR050571">
    <property type="entry name" value="Class-IV_PLP-Dep_Aminotrnsfr"/>
</dbReference>
<comment type="pathway">
    <text evidence="3">Amino-acid biosynthesis; L-valine biosynthesis; L-valine from pyruvate: step 4/4.</text>
</comment>
<comment type="pathway">
    <text evidence="4">Amino-acid biosynthesis; L-leucine biosynthesis; L-leucine from 3-methyl-2-oxobutanoate: step 4/4.</text>
</comment>
<evidence type="ECO:0000256" key="6">
    <source>
        <dbReference type="ARBA" id="ARBA00013053"/>
    </source>
</evidence>
<dbReference type="EMBL" id="JBHRSV010000001">
    <property type="protein sequence ID" value="MFC2924581.1"/>
    <property type="molecule type" value="Genomic_DNA"/>
</dbReference>
<evidence type="ECO:0000256" key="3">
    <source>
        <dbReference type="ARBA" id="ARBA00004931"/>
    </source>
</evidence>
<keyword evidence="8" id="KW-0100">Branched-chain amino acid biosynthesis</keyword>
<comment type="similarity">
    <text evidence="5">Belongs to the class-IV pyridoxal-phosphate-dependent aminotransferase family.</text>
</comment>
<dbReference type="PANTHER" id="PTHR42743:SF11">
    <property type="entry name" value="AMINODEOXYCHORISMATE LYASE"/>
    <property type="match status" value="1"/>
</dbReference>
<evidence type="ECO:0000256" key="7">
    <source>
        <dbReference type="ARBA" id="ARBA00014472"/>
    </source>
</evidence>
<dbReference type="NCBIfam" id="NF005209">
    <property type="entry name" value="PRK06680.1"/>
    <property type="match status" value="1"/>
</dbReference>
<dbReference type="PANTHER" id="PTHR42743">
    <property type="entry name" value="AMINO-ACID AMINOTRANSFERASE"/>
    <property type="match status" value="1"/>
</dbReference>
<dbReference type="RefSeq" id="WP_343163704.1">
    <property type="nucleotide sequence ID" value="NZ_JBHRSV010000001.1"/>
</dbReference>
<sequence>MPRIAYVDGAYLPHADAAIHIEDRGNQFADAVYEVWAVRAGGLLDLPGHLKRLRRSLGELRIAVPMSDAALTLVLHEIVRCNRLRNGLIYLQISRGVAPRDHAFPTPAALPTVIITAKRTDLAAAEAKAARGIGVITLPDIRWGRRDIKTVSLLPNALAKQAAKEAGAGEAWMIDPDGTITEGSSSNAWIVTPDHVLVTRAASNSILNGITRLAVIDAASGEKLAFEERAFTRDEALAAKEAFVTSASAHVTSVVTIDGLKVGDGKPGPVAMGLRKAYLSAARQNSVALHHRAAGPLVARKAKRRIP</sequence>
<accession>A0ABV6ZT29</accession>
<dbReference type="EC" id="2.6.1.42" evidence="6"/>
<dbReference type="Proteomes" id="UP001595379">
    <property type="component" value="Unassembled WGS sequence"/>
</dbReference>
<dbReference type="Gene3D" id="3.30.470.10">
    <property type="match status" value="1"/>
</dbReference>
<dbReference type="InterPro" id="IPR043132">
    <property type="entry name" value="BCAT-like_C"/>
</dbReference>
<organism evidence="12 13">
    <name type="scientific">Hyphobacterium vulgare</name>
    <dbReference type="NCBI Taxonomy" id="1736751"/>
    <lineage>
        <taxon>Bacteria</taxon>
        <taxon>Pseudomonadati</taxon>
        <taxon>Pseudomonadota</taxon>
        <taxon>Alphaproteobacteria</taxon>
        <taxon>Maricaulales</taxon>
        <taxon>Maricaulaceae</taxon>
        <taxon>Hyphobacterium</taxon>
    </lineage>
</organism>
<dbReference type="InterPro" id="IPR036038">
    <property type="entry name" value="Aminotransferase-like"/>
</dbReference>
<keyword evidence="13" id="KW-1185">Reference proteome</keyword>
<name>A0ABV6ZT29_9PROT</name>
<comment type="catalytic activity">
    <reaction evidence="11">
        <text>L-leucine + 2-oxoglutarate = 4-methyl-2-oxopentanoate + L-glutamate</text>
        <dbReference type="Rhea" id="RHEA:18321"/>
        <dbReference type="ChEBI" id="CHEBI:16810"/>
        <dbReference type="ChEBI" id="CHEBI:17865"/>
        <dbReference type="ChEBI" id="CHEBI:29985"/>
        <dbReference type="ChEBI" id="CHEBI:57427"/>
        <dbReference type="EC" id="2.6.1.42"/>
    </reaction>
</comment>
<dbReference type="SUPFAM" id="SSF56752">
    <property type="entry name" value="D-aminoacid aminotransferase-like PLP-dependent enzymes"/>
    <property type="match status" value="1"/>
</dbReference>
<evidence type="ECO:0000256" key="2">
    <source>
        <dbReference type="ARBA" id="ARBA00004824"/>
    </source>
</evidence>
<gene>
    <name evidence="12" type="ORF">ACFOOR_00510</name>
</gene>
<dbReference type="Pfam" id="PF01063">
    <property type="entry name" value="Aminotran_4"/>
    <property type="match status" value="1"/>
</dbReference>
<reference evidence="13" key="1">
    <citation type="journal article" date="2019" name="Int. J. Syst. Evol. Microbiol.">
        <title>The Global Catalogue of Microorganisms (GCM) 10K type strain sequencing project: providing services to taxonomists for standard genome sequencing and annotation.</title>
        <authorList>
            <consortium name="The Broad Institute Genomics Platform"/>
            <consortium name="The Broad Institute Genome Sequencing Center for Infectious Disease"/>
            <person name="Wu L."/>
            <person name="Ma J."/>
        </authorList>
    </citation>
    <scope>NUCLEOTIDE SEQUENCE [LARGE SCALE GENOMIC DNA]</scope>
    <source>
        <strain evidence="13">KCTC 52487</strain>
    </source>
</reference>
<evidence type="ECO:0000256" key="8">
    <source>
        <dbReference type="ARBA" id="ARBA00023304"/>
    </source>
</evidence>
<comment type="catalytic activity">
    <reaction evidence="9">
        <text>L-valine + 2-oxoglutarate = 3-methyl-2-oxobutanoate + L-glutamate</text>
        <dbReference type="Rhea" id="RHEA:24813"/>
        <dbReference type="ChEBI" id="CHEBI:11851"/>
        <dbReference type="ChEBI" id="CHEBI:16810"/>
        <dbReference type="ChEBI" id="CHEBI:29985"/>
        <dbReference type="ChEBI" id="CHEBI:57762"/>
        <dbReference type="EC" id="2.6.1.42"/>
    </reaction>
</comment>
<dbReference type="GO" id="GO:0047810">
    <property type="term" value="F:D-alanine-2-oxoglutarate aminotransferase activity"/>
    <property type="evidence" value="ECO:0007669"/>
    <property type="project" value="UniProtKB-EC"/>
</dbReference>
<comment type="function">
    <text evidence="1">Acts on leucine, isoleucine and valine.</text>
</comment>
<evidence type="ECO:0000256" key="4">
    <source>
        <dbReference type="ARBA" id="ARBA00005072"/>
    </source>
</evidence>
<comment type="caution">
    <text evidence="12">The sequence shown here is derived from an EMBL/GenBank/DDBJ whole genome shotgun (WGS) entry which is preliminary data.</text>
</comment>